<dbReference type="InterPro" id="IPR045389">
    <property type="entry name" value="DUF6522"/>
</dbReference>
<reference evidence="1 2" key="1">
    <citation type="submission" date="2015-09" db="EMBL/GenBank/DDBJ databases">
        <title>Complete genome sequence of Defluviimonas alba cai42t isolated from an oilfield in Xinjiang.</title>
        <authorList>
            <person name="Geng S."/>
            <person name="Pan X."/>
            <person name="Wu X."/>
        </authorList>
    </citation>
    <scope>NUCLEOTIDE SEQUENCE [LARGE SCALE GENOMIC DNA]</scope>
    <source>
        <strain evidence="2">cai42</strain>
    </source>
</reference>
<name>A0A159Z163_9RHOB</name>
<dbReference type="RefSeq" id="WP_066811767.1">
    <property type="nucleotide sequence ID" value="NZ_CP012661.1"/>
</dbReference>
<organism evidence="1 2">
    <name type="scientific">Frigidibacter mobilis</name>
    <dbReference type="NCBI Taxonomy" id="1335048"/>
    <lineage>
        <taxon>Bacteria</taxon>
        <taxon>Pseudomonadati</taxon>
        <taxon>Pseudomonadota</taxon>
        <taxon>Alphaproteobacteria</taxon>
        <taxon>Rhodobacterales</taxon>
        <taxon>Paracoccaceae</taxon>
        <taxon>Frigidibacter</taxon>
    </lineage>
</organism>
<gene>
    <name evidence="1" type="ORF">AKL17_1386</name>
</gene>
<keyword evidence="2" id="KW-1185">Reference proteome</keyword>
<dbReference type="AlphaFoldDB" id="A0A159Z163"/>
<proteinExistence type="predicted"/>
<dbReference type="EMBL" id="CP012661">
    <property type="protein sequence ID" value="AMY68641.1"/>
    <property type="molecule type" value="Genomic_DNA"/>
</dbReference>
<dbReference type="OrthoDB" id="8238457at2"/>
<evidence type="ECO:0000313" key="2">
    <source>
        <dbReference type="Proteomes" id="UP000076128"/>
    </source>
</evidence>
<dbReference type="STRING" id="1335048.AKL17_1386"/>
<protein>
    <recommendedName>
        <fullName evidence="3">PepSY domain-containing protein</fullName>
    </recommendedName>
</protein>
<evidence type="ECO:0000313" key="1">
    <source>
        <dbReference type="EMBL" id="AMY68641.1"/>
    </source>
</evidence>
<dbReference type="Pfam" id="PF20132">
    <property type="entry name" value="DUF6522"/>
    <property type="match status" value="1"/>
</dbReference>
<accession>A0A159Z163</accession>
<dbReference type="Proteomes" id="UP000076128">
    <property type="component" value="Chromosome"/>
</dbReference>
<dbReference type="KEGG" id="daa:AKL17_1386"/>
<dbReference type="PATRIC" id="fig|1335048.3.peg.1445"/>
<evidence type="ECO:0008006" key="3">
    <source>
        <dbReference type="Google" id="ProtNLM"/>
    </source>
</evidence>
<sequence length="88" mass="9492">MGAISFEDGRIEVDAALVAKALQMEPEALRAALRSGAVTSQCETGMDEDAGRFRLTFFSATRRLRLTVAASGEVLQTSTADYRRKPGP</sequence>